<dbReference type="GO" id="GO:0006310">
    <property type="term" value="P:DNA recombination"/>
    <property type="evidence" value="ECO:0007669"/>
    <property type="project" value="UniProtKB-KW"/>
</dbReference>
<evidence type="ECO:0000259" key="3">
    <source>
        <dbReference type="Pfam" id="PF13102"/>
    </source>
</evidence>
<keyword evidence="1" id="KW-0238">DNA-binding</keyword>
<keyword evidence="2" id="KW-0233">DNA recombination</keyword>
<dbReference type="InterPro" id="IPR025269">
    <property type="entry name" value="SAM-like_dom"/>
</dbReference>
<dbReference type="InterPro" id="IPR010998">
    <property type="entry name" value="Integrase_recombinase_N"/>
</dbReference>
<dbReference type="EMBL" id="JACIEP010000016">
    <property type="protein sequence ID" value="MBB4037663.1"/>
    <property type="molecule type" value="Genomic_DNA"/>
</dbReference>
<sequence>MATTTAFIRTSKKSKEVNVRFRLRDGRTVDLYHVSEFLINSDLWDDKKQAIKAKMLYNETKRTEFNNSINGRKSLIADIYSKNVGVEGLTSEWLEAEIDKRLHPEKYGINEKQQTFFETFEEFLEKRKLSQVRKNNFRVIIRALKRFELYKTIIGSKVFELTLNSVSTETLHEIEKFLRNEHTFFSEYPEIYEKVPETRTPQPRGQNTINDIFTKIRTFFLWSIDRELTNNNPFKTFSIEECVYGTPIYISIEERNKLYTTNLKRHPKLAIQRDIFVFQCVIGCRVGDLYKMTKSNIIDDAIEYVAGKTKDNRPKTIRVPLNQIAKDILDRYKDYGGKLFPFISEQNIMWLLKLYS</sequence>
<name>A0A840D064_9BACT</name>
<dbReference type="Gene3D" id="1.10.150.130">
    <property type="match status" value="1"/>
</dbReference>
<dbReference type="Proteomes" id="UP000555103">
    <property type="component" value="Unassembled WGS sequence"/>
</dbReference>
<dbReference type="GO" id="GO:0003677">
    <property type="term" value="F:DNA binding"/>
    <property type="evidence" value="ECO:0007669"/>
    <property type="project" value="UniProtKB-KW"/>
</dbReference>
<dbReference type="Gene3D" id="1.10.443.10">
    <property type="entry name" value="Intergrase catalytic core"/>
    <property type="match status" value="1"/>
</dbReference>
<dbReference type="InterPro" id="IPR011010">
    <property type="entry name" value="DNA_brk_join_enz"/>
</dbReference>
<reference evidence="4 5" key="1">
    <citation type="submission" date="2020-08" db="EMBL/GenBank/DDBJ databases">
        <title>Genomic Encyclopedia of Type Strains, Phase IV (KMG-IV): sequencing the most valuable type-strain genomes for metagenomic binning, comparative biology and taxonomic classification.</title>
        <authorList>
            <person name="Goeker M."/>
        </authorList>
    </citation>
    <scope>NUCLEOTIDE SEQUENCE [LARGE SCALE GENOMIC DNA]</scope>
    <source>
        <strain evidence="4 5">DSM 104969</strain>
    </source>
</reference>
<dbReference type="SUPFAM" id="SSF56349">
    <property type="entry name" value="DNA breaking-rejoining enzymes"/>
    <property type="match status" value="1"/>
</dbReference>
<protein>
    <submittedName>
        <fullName evidence="4">Integrase</fullName>
    </submittedName>
</protein>
<dbReference type="AlphaFoldDB" id="A0A840D064"/>
<comment type="caution">
    <text evidence="4">The sequence shown here is derived from an EMBL/GenBank/DDBJ whole genome shotgun (WGS) entry which is preliminary data.</text>
</comment>
<proteinExistence type="predicted"/>
<organism evidence="4 5">
    <name type="scientific">Dysgonomonas hofstadii</name>
    <dbReference type="NCBI Taxonomy" id="637886"/>
    <lineage>
        <taxon>Bacteria</taxon>
        <taxon>Pseudomonadati</taxon>
        <taxon>Bacteroidota</taxon>
        <taxon>Bacteroidia</taxon>
        <taxon>Bacteroidales</taxon>
        <taxon>Dysgonomonadaceae</taxon>
        <taxon>Dysgonomonas</taxon>
    </lineage>
</organism>
<evidence type="ECO:0000256" key="2">
    <source>
        <dbReference type="ARBA" id="ARBA00023172"/>
    </source>
</evidence>
<feature type="domain" description="Phage integrase SAM-like" evidence="3">
    <location>
        <begin position="115"/>
        <end position="238"/>
    </location>
</feature>
<evidence type="ECO:0000313" key="4">
    <source>
        <dbReference type="EMBL" id="MBB4037663.1"/>
    </source>
</evidence>
<gene>
    <name evidence="4" type="ORF">GGR21_003584</name>
</gene>
<dbReference type="InterPro" id="IPR013762">
    <property type="entry name" value="Integrase-like_cat_sf"/>
</dbReference>
<evidence type="ECO:0000313" key="5">
    <source>
        <dbReference type="Proteomes" id="UP000555103"/>
    </source>
</evidence>
<evidence type="ECO:0000256" key="1">
    <source>
        <dbReference type="ARBA" id="ARBA00023125"/>
    </source>
</evidence>
<keyword evidence="5" id="KW-1185">Reference proteome</keyword>
<accession>A0A840D064</accession>
<dbReference type="Pfam" id="PF13102">
    <property type="entry name" value="Phage_int_SAM_5"/>
    <property type="match status" value="1"/>
</dbReference>
<dbReference type="GO" id="GO:0015074">
    <property type="term" value="P:DNA integration"/>
    <property type="evidence" value="ECO:0007669"/>
    <property type="project" value="InterPro"/>
</dbReference>